<feature type="transmembrane region" description="Helical" evidence="2">
    <location>
        <begin position="205"/>
        <end position="227"/>
    </location>
</feature>
<feature type="transmembrane region" description="Helical" evidence="2">
    <location>
        <begin position="12"/>
        <end position="38"/>
    </location>
</feature>
<keyword evidence="2" id="KW-0812">Transmembrane</keyword>
<dbReference type="OMA" id="MESTSEY"/>
<dbReference type="EMBL" id="KK583218">
    <property type="protein sequence ID" value="KDO27234.1"/>
    <property type="molecule type" value="Genomic_DNA"/>
</dbReference>
<sequence>MAFHILVTALKYFVALLNLSFNVNFVANIVASSSLFGYSKDVLNGMKADCTAALASVLSFVSVVIGWFDYVFSYVLNYIMVELDFFDQFTGCGQGYGLLLIWAVMWLTTLFLYIVIQEDVLVKVQKISYYLPFSFGRAAEDRLEQFGALLVSPVLIGIKVLVLFIAKQWDAYSEHVSSGTLFSLTRYSASGVECPVMQVNYGFQVVSAVLLGGYFYFLLPLLVLDIYSWKPPTDLAKDADRLALSHRGGPNEIRAAVANNVNLVEPPTSRPCRLFCLPYQSRWQCRLSCLPYQLFWFAGRGKRFFRDYRRHDFYKLTLKYGFVGIWFVILYIYSVLMLQAVTRALGVIFGWRGRADYMYDKPHLRPYRSSRLDRICCRFNWYWRYSWCSQKVIQPMWNCILVTFGAWTKHEWTTYDIEERAKNCFPMEPNNEIKQLQMMSLHGKVNSLIWLPFPIVGFLAYVSDILNRGPILSYFFNRMFLQVDKPANERDPHVRWKFHQWMPECVSRKGHGEKTATVCLPDTCFYTTLAKWGSSVLELAMVIALIVEPLRNPNAAGDSASMQWKAIVALIAATIAPAIEFYQQGLKSYKKYLELRDTVQSTLDVKSLALLADAEAQTLLGTKDDDGNSSDEAESDDDDDDDDGSKDLIVLAASPETSFVIQSDQLDEGEGVITVNWRVNASRRFHAFDAIGMFPKRALTDALAKRTMDECLCYRRVSDLRVEPFGWRPTTNAHGNELSSGMHSTKMLQHALYLDRVTQDEIGKLSSKSMRLRKASRVPAPNSADAIDAELDAAPEVVNLHGATSVLEATLDSDRIAPYGKQMSEIFHDEMRENRAAFRAQLVSDADGSKAGSSKNARDTRRVGGKVKFRPANSNEHEDHPQHEDYVFGNSAGIFPCKYGLERYEFFYLKYTGHHSSHTTTTPLYEVVVDTSCENDDVKSSSNDPIAETQRGDYEPLAKFKSNTVSIGTFDLFIRLTSDTPLVWANQAVNLTWEIFGVKYDVLSHSRNRNCIAFFKVSDIHNTRKCAKVEIVPPSAFLKPHGTGPVSGRMLVFTPSEPGMYEIRFLFNYFHEAKLHRRCQVFGQLEEQMQHQRIKYLFQRRDLARTLSLLQQQTLGDWTKALLHTYAWLHPVLSYLLYKPVNDSVVNNPSLFTGYMVREVTKQLALFAETDDLQLQGCIEKLLSPLRSPSFIAFFGDAFNGSEEMRTHAHTIEFVSPNDATRDVFLDAKTKSIKRWPALGAVSAKEWASPTRWLLHDDKVLLDAGPERFEALALEYLSRPLLPGRVDILDEIILDNRALLTTANLVVESVATAACGLYEPAIASVVQSFLKQAKQDQKLGLFQDLAVPLQDEIRNHIQRLIRALFETHSLSGDRFVGWDTDAARPQLGLDVLQHQALRAWLKPKCVHGIVKVLKRRFAHAAATKLNCCRRHAAVPPMSTTAVEQRQPTGGTSVVYFLSEAKTASDEATHAS</sequence>
<evidence type="ECO:0000313" key="3">
    <source>
        <dbReference type="EMBL" id="KDO27234.1"/>
    </source>
</evidence>
<feature type="region of interest" description="Disordered" evidence="1">
    <location>
        <begin position="621"/>
        <end position="646"/>
    </location>
</feature>
<dbReference type="VEuPathDB" id="FungiDB:SPRG_07483"/>
<keyword evidence="4" id="KW-1185">Reference proteome</keyword>
<feature type="transmembrane region" description="Helical" evidence="2">
    <location>
        <begin position="313"/>
        <end position="333"/>
    </location>
</feature>
<dbReference type="RefSeq" id="XP_012202011.1">
    <property type="nucleotide sequence ID" value="XM_012346621.1"/>
</dbReference>
<keyword evidence="2" id="KW-0472">Membrane</keyword>
<dbReference type="Proteomes" id="UP000030745">
    <property type="component" value="Unassembled WGS sequence"/>
</dbReference>
<organism evidence="3 4">
    <name type="scientific">Saprolegnia parasitica (strain CBS 223.65)</name>
    <dbReference type="NCBI Taxonomy" id="695850"/>
    <lineage>
        <taxon>Eukaryota</taxon>
        <taxon>Sar</taxon>
        <taxon>Stramenopiles</taxon>
        <taxon>Oomycota</taxon>
        <taxon>Saprolegniomycetes</taxon>
        <taxon>Saprolegniales</taxon>
        <taxon>Saprolegniaceae</taxon>
        <taxon>Saprolegnia</taxon>
    </lineage>
</organism>
<dbReference type="GeneID" id="24129755"/>
<dbReference type="OrthoDB" id="72727at2759"/>
<feature type="compositionally biased region" description="Basic and acidic residues" evidence="1">
    <location>
        <begin position="875"/>
        <end position="884"/>
    </location>
</feature>
<evidence type="ECO:0000313" key="4">
    <source>
        <dbReference type="Proteomes" id="UP000030745"/>
    </source>
</evidence>
<feature type="compositionally biased region" description="Acidic residues" evidence="1">
    <location>
        <begin position="627"/>
        <end position="644"/>
    </location>
</feature>
<protein>
    <submittedName>
        <fullName evidence="3">Uncharacterized protein</fullName>
    </submittedName>
</protein>
<gene>
    <name evidence="3" type="ORF">SPRG_07483</name>
</gene>
<feature type="region of interest" description="Disordered" evidence="1">
    <location>
        <begin position="847"/>
        <end position="884"/>
    </location>
</feature>
<proteinExistence type="predicted"/>
<feature type="transmembrane region" description="Helical" evidence="2">
    <location>
        <begin position="146"/>
        <end position="166"/>
    </location>
</feature>
<evidence type="ECO:0000256" key="1">
    <source>
        <dbReference type="SAM" id="MobiDB-lite"/>
    </source>
</evidence>
<feature type="transmembrane region" description="Helical" evidence="2">
    <location>
        <begin position="96"/>
        <end position="116"/>
    </location>
</feature>
<feature type="transmembrane region" description="Helical" evidence="2">
    <location>
        <begin position="50"/>
        <end position="76"/>
    </location>
</feature>
<name>A0A067C914_SAPPC</name>
<dbReference type="KEGG" id="spar:SPRG_07483"/>
<accession>A0A067C914</accession>
<evidence type="ECO:0000256" key="2">
    <source>
        <dbReference type="SAM" id="Phobius"/>
    </source>
</evidence>
<reference evidence="3 4" key="1">
    <citation type="journal article" date="2013" name="PLoS Genet.">
        <title>Distinctive expansion of potential virulence genes in the genome of the oomycete fish pathogen Saprolegnia parasitica.</title>
        <authorList>
            <person name="Jiang R.H."/>
            <person name="de Bruijn I."/>
            <person name="Haas B.J."/>
            <person name="Belmonte R."/>
            <person name="Lobach L."/>
            <person name="Christie J."/>
            <person name="van den Ackerveken G."/>
            <person name="Bottin A."/>
            <person name="Bulone V."/>
            <person name="Diaz-Moreno S.M."/>
            <person name="Dumas B."/>
            <person name="Fan L."/>
            <person name="Gaulin E."/>
            <person name="Govers F."/>
            <person name="Grenville-Briggs L.J."/>
            <person name="Horner N.R."/>
            <person name="Levin J.Z."/>
            <person name="Mammella M."/>
            <person name="Meijer H.J."/>
            <person name="Morris P."/>
            <person name="Nusbaum C."/>
            <person name="Oome S."/>
            <person name="Phillips A.J."/>
            <person name="van Rooyen D."/>
            <person name="Rzeszutek E."/>
            <person name="Saraiva M."/>
            <person name="Secombes C.J."/>
            <person name="Seidl M.F."/>
            <person name="Snel B."/>
            <person name="Stassen J.H."/>
            <person name="Sykes S."/>
            <person name="Tripathy S."/>
            <person name="van den Berg H."/>
            <person name="Vega-Arreguin J.C."/>
            <person name="Wawra S."/>
            <person name="Young S.K."/>
            <person name="Zeng Q."/>
            <person name="Dieguez-Uribeondo J."/>
            <person name="Russ C."/>
            <person name="Tyler B.M."/>
            <person name="van West P."/>
        </authorList>
    </citation>
    <scope>NUCLEOTIDE SEQUENCE [LARGE SCALE GENOMIC DNA]</scope>
    <source>
        <strain evidence="3 4">CBS 223.65</strain>
    </source>
</reference>
<keyword evidence="2" id="KW-1133">Transmembrane helix</keyword>